<keyword evidence="1" id="KW-0812">Transmembrane</keyword>
<dbReference type="AlphaFoldDB" id="T0JTB3"/>
<gene>
    <name evidence="2" type="ORF">M947_03880</name>
</gene>
<feature type="transmembrane region" description="Helical" evidence="1">
    <location>
        <begin position="48"/>
        <end position="73"/>
    </location>
</feature>
<evidence type="ECO:0000313" key="3">
    <source>
        <dbReference type="Proteomes" id="UP000015520"/>
    </source>
</evidence>
<keyword evidence="3" id="KW-1185">Reference proteome</keyword>
<dbReference type="RefSeq" id="WP_021287048.1">
    <property type="nucleotide sequence ID" value="NZ_AUPZ01000004.1"/>
</dbReference>
<accession>T0JTB3</accession>
<dbReference type="EMBL" id="AUPZ01000004">
    <property type="protein sequence ID" value="EQB40172.1"/>
    <property type="molecule type" value="Genomic_DNA"/>
</dbReference>
<proteinExistence type="predicted"/>
<name>T0JTB3_9BACT</name>
<keyword evidence="1" id="KW-0472">Membrane</keyword>
<evidence type="ECO:0000313" key="2">
    <source>
        <dbReference type="EMBL" id="EQB40172.1"/>
    </source>
</evidence>
<evidence type="ECO:0000256" key="1">
    <source>
        <dbReference type="SAM" id="Phobius"/>
    </source>
</evidence>
<protein>
    <submittedName>
        <fullName evidence="2">Uncharacterized protein</fullName>
    </submittedName>
</protein>
<feature type="transmembrane region" description="Helical" evidence="1">
    <location>
        <begin position="149"/>
        <end position="169"/>
    </location>
</feature>
<keyword evidence="1" id="KW-1133">Transmembrane helix</keyword>
<comment type="caution">
    <text evidence="2">The sequence shown here is derived from an EMBL/GenBank/DDBJ whole genome shotgun (WGS) entry which is preliminary data.</text>
</comment>
<sequence length="179" mass="21341">MARFYFFLWLRWAVRLTLCSVAFAALFSFVVTFYIYVSQGMSALDRYIIQALLEVFIFWFALFLNATLLLALFRGMKYLFNTCIYGYKLTLLSCDAKEELKAIGYGDLLRVWRKWFMLMIWLVGSFMIISLVFTYLFSTYSGVFEWFNIYWLYLFILASGYISFIFMSARCKRVKVSRC</sequence>
<reference evidence="2 3" key="1">
    <citation type="submission" date="2013-07" db="EMBL/GenBank/DDBJ databases">
        <title>Sulfurimonas hongkongensis AST-10 Genome Sequencing.</title>
        <authorList>
            <person name="Cai L."/>
            <person name="Zhang T."/>
        </authorList>
    </citation>
    <scope>NUCLEOTIDE SEQUENCE [LARGE SCALE GENOMIC DNA]</scope>
    <source>
        <strain evidence="2 3">AST-10</strain>
    </source>
</reference>
<organism evidence="2 3">
    <name type="scientific">Sulfurimonas hongkongensis</name>
    <dbReference type="NCBI Taxonomy" id="1172190"/>
    <lineage>
        <taxon>Bacteria</taxon>
        <taxon>Pseudomonadati</taxon>
        <taxon>Campylobacterota</taxon>
        <taxon>Epsilonproteobacteria</taxon>
        <taxon>Campylobacterales</taxon>
        <taxon>Sulfurimonadaceae</taxon>
        <taxon>Sulfurimonas</taxon>
    </lineage>
</organism>
<dbReference type="OrthoDB" id="5334395at2"/>
<dbReference type="PATRIC" id="fig|1172190.3.peg.753"/>
<dbReference type="STRING" id="1172190.M947_03880"/>
<dbReference type="Proteomes" id="UP000015520">
    <property type="component" value="Unassembled WGS sequence"/>
</dbReference>
<feature type="transmembrane region" description="Helical" evidence="1">
    <location>
        <begin position="115"/>
        <end position="137"/>
    </location>
</feature>
<feature type="transmembrane region" description="Helical" evidence="1">
    <location>
        <begin position="12"/>
        <end position="36"/>
    </location>
</feature>